<gene>
    <name evidence="1" type="ORF">ACFSCX_22085</name>
</gene>
<organism evidence="1 2">
    <name type="scientific">Bacillus salitolerans</name>
    <dbReference type="NCBI Taxonomy" id="1437434"/>
    <lineage>
        <taxon>Bacteria</taxon>
        <taxon>Bacillati</taxon>
        <taxon>Bacillota</taxon>
        <taxon>Bacilli</taxon>
        <taxon>Bacillales</taxon>
        <taxon>Bacillaceae</taxon>
        <taxon>Bacillus</taxon>
    </lineage>
</organism>
<protein>
    <submittedName>
        <fullName evidence="1">Uncharacterized protein</fullName>
    </submittedName>
</protein>
<evidence type="ECO:0000313" key="2">
    <source>
        <dbReference type="Proteomes" id="UP001597214"/>
    </source>
</evidence>
<proteinExistence type="predicted"/>
<keyword evidence="2" id="KW-1185">Reference proteome</keyword>
<name>A0ABW4LW66_9BACI</name>
<reference evidence="2" key="1">
    <citation type="journal article" date="2019" name="Int. J. Syst. Evol. Microbiol.">
        <title>The Global Catalogue of Microorganisms (GCM) 10K type strain sequencing project: providing services to taxonomists for standard genome sequencing and annotation.</title>
        <authorList>
            <consortium name="The Broad Institute Genomics Platform"/>
            <consortium name="The Broad Institute Genome Sequencing Center for Infectious Disease"/>
            <person name="Wu L."/>
            <person name="Ma J."/>
        </authorList>
    </citation>
    <scope>NUCLEOTIDE SEQUENCE [LARGE SCALE GENOMIC DNA]</scope>
    <source>
        <strain evidence="2">CCUG 49339</strain>
    </source>
</reference>
<comment type="caution">
    <text evidence="1">The sequence shown here is derived from an EMBL/GenBank/DDBJ whole genome shotgun (WGS) entry which is preliminary data.</text>
</comment>
<accession>A0ABW4LW66</accession>
<dbReference type="Proteomes" id="UP001597214">
    <property type="component" value="Unassembled WGS sequence"/>
</dbReference>
<evidence type="ECO:0000313" key="1">
    <source>
        <dbReference type="EMBL" id="MFD1739176.1"/>
    </source>
</evidence>
<dbReference type="EMBL" id="JBHUEM010000054">
    <property type="protein sequence ID" value="MFD1739176.1"/>
    <property type="molecule type" value="Genomic_DNA"/>
</dbReference>
<sequence>MEKQLDWQRQIILEDYNDIKVELKKDSNASKTEANVSITSYRKRRKMQSMFK</sequence>